<feature type="transmembrane region" description="Helical" evidence="1">
    <location>
        <begin position="12"/>
        <end position="37"/>
    </location>
</feature>
<gene>
    <name evidence="3" type="ORF">ACFOGI_06115</name>
</gene>
<keyword evidence="4" id="KW-1185">Reference proteome</keyword>
<comment type="caution">
    <text evidence="3">The sequence shown here is derived from an EMBL/GenBank/DDBJ whole genome shotgun (WGS) entry which is preliminary data.</text>
</comment>
<dbReference type="RefSeq" id="WP_390270011.1">
    <property type="nucleotide sequence ID" value="NZ_JBHRSA010000025.1"/>
</dbReference>
<dbReference type="PANTHER" id="PTHR28008">
    <property type="entry name" value="DOMAIN PROTEIN, PUTATIVE (AFU_ORTHOLOGUE AFUA_3G10980)-RELATED"/>
    <property type="match status" value="1"/>
</dbReference>
<dbReference type="Pfam" id="PF04892">
    <property type="entry name" value="VanZ"/>
    <property type="match status" value="1"/>
</dbReference>
<feature type="domain" description="VanZ-like" evidence="2">
    <location>
        <begin position="16"/>
        <end position="135"/>
    </location>
</feature>
<reference evidence="4" key="1">
    <citation type="journal article" date="2019" name="Int. J. Syst. Evol. Microbiol.">
        <title>The Global Catalogue of Microorganisms (GCM) 10K type strain sequencing project: providing services to taxonomists for standard genome sequencing and annotation.</title>
        <authorList>
            <consortium name="The Broad Institute Genomics Platform"/>
            <consortium name="The Broad Institute Genome Sequencing Center for Infectious Disease"/>
            <person name="Wu L."/>
            <person name="Ma J."/>
        </authorList>
    </citation>
    <scope>NUCLEOTIDE SEQUENCE [LARGE SCALE GENOMIC DNA]</scope>
    <source>
        <strain evidence="4">KCTC 13128</strain>
    </source>
</reference>
<keyword evidence="1" id="KW-1133">Transmembrane helix</keyword>
<feature type="transmembrane region" description="Helical" evidence="1">
    <location>
        <begin position="117"/>
        <end position="137"/>
    </location>
</feature>
<dbReference type="NCBIfam" id="NF037970">
    <property type="entry name" value="vanZ_1"/>
    <property type="match status" value="1"/>
</dbReference>
<protein>
    <submittedName>
        <fullName evidence="3">VanZ family protein</fullName>
    </submittedName>
</protein>
<evidence type="ECO:0000259" key="2">
    <source>
        <dbReference type="Pfam" id="PF04892"/>
    </source>
</evidence>
<keyword evidence="1" id="KW-0472">Membrane</keyword>
<keyword evidence="1" id="KW-0812">Transmembrane</keyword>
<dbReference type="PANTHER" id="PTHR28008:SF1">
    <property type="entry name" value="DOMAIN PROTEIN, PUTATIVE (AFU_ORTHOLOGUE AFUA_3G10980)-RELATED"/>
    <property type="match status" value="1"/>
</dbReference>
<evidence type="ECO:0000313" key="4">
    <source>
        <dbReference type="Proteomes" id="UP001595279"/>
    </source>
</evidence>
<dbReference type="Proteomes" id="UP001595279">
    <property type="component" value="Unassembled WGS sequence"/>
</dbReference>
<organism evidence="3 4">
    <name type="scientific">Virgibacillus xinjiangensis</name>
    <dbReference type="NCBI Taxonomy" id="393090"/>
    <lineage>
        <taxon>Bacteria</taxon>
        <taxon>Bacillati</taxon>
        <taxon>Bacillota</taxon>
        <taxon>Bacilli</taxon>
        <taxon>Bacillales</taxon>
        <taxon>Bacillaceae</taxon>
        <taxon>Virgibacillus</taxon>
    </lineage>
</organism>
<evidence type="ECO:0000256" key="1">
    <source>
        <dbReference type="SAM" id="Phobius"/>
    </source>
</evidence>
<name>A0ABV7CTT9_9BACI</name>
<feature type="transmembrane region" description="Helical" evidence="1">
    <location>
        <begin position="92"/>
        <end position="111"/>
    </location>
</feature>
<dbReference type="EMBL" id="JBHRSA010000025">
    <property type="protein sequence ID" value="MFC3039821.1"/>
    <property type="molecule type" value="Genomic_DNA"/>
</dbReference>
<proteinExistence type="predicted"/>
<accession>A0ABV7CTT9</accession>
<evidence type="ECO:0000313" key="3">
    <source>
        <dbReference type="EMBL" id="MFC3039821.1"/>
    </source>
</evidence>
<feature type="transmembrane region" description="Helical" evidence="1">
    <location>
        <begin position="69"/>
        <end position="87"/>
    </location>
</feature>
<sequence>MNTVEREGCGDLMRFLLMIWIVFIFIGTCTQDVHAFLSYGEVSFRLSKEPDWQNIAVLYPLEQVSVFELAGHFIMFFVLTLLLAMVLGRVGWIILISLMIAITTEFLQGYVGRGADLYDLLANVMGILIAVGLVYGVRFLGQLS</sequence>
<dbReference type="InterPro" id="IPR006976">
    <property type="entry name" value="VanZ-like"/>
</dbReference>